<protein>
    <submittedName>
        <fullName evidence="1">Uncharacterized protein</fullName>
    </submittedName>
</protein>
<evidence type="ECO:0000313" key="1">
    <source>
        <dbReference type="EMBL" id="KZP07218.1"/>
    </source>
</evidence>
<dbReference type="Proteomes" id="UP000076532">
    <property type="component" value="Unassembled WGS sequence"/>
</dbReference>
<organism evidence="1 2">
    <name type="scientific">Athelia psychrophila</name>
    <dbReference type="NCBI Taxonomy" id="1759441"/>
    <lineage>
        <taxon>Eukaryota</taxon>
        <taxon>Fungi</taxon>
        <taxon>Dikarya</taxon>
        <taxon>Basidiomycota</taxon>
        <taxon>Agaricomycotina</taxon>
        <taxon>Agaricomycetes</taxon>
        <taxon>Agaricomycetidae</taxon>
        <taxon>Atheliales</taxon>
        <taxon>Atheliaceae</taxon>
        <taxon>Athelia</taxon>
    </lineage>
</organism>
<dbReference type="OrthoDB" id="10055769at2759"/>
<gene>
    <name evidence="1" type="ORF">FIBSPDRAFT_291017</name>
</gene>
<accession>A0A167XH56</accession>
<reference evidence="1 2" key="1">
    <citation type="journal article" date="2016" name="Mol. Biol. Evol.">
        <title>Comparative Genomics of Early-Diverging Mushroom-Forming Fungi Provides Insights into the Origins of Lignocellulose Decay Capabilities.</title>
        <authorList>
            <person name="Nagy L.G."/>
            <person name="Riley R."/>
            <person name="Tritt A."/>
            <person name="Adam C."/>
            <person name="Daum C."/>
            <person name="Floudas D."/>
            <person name="Sun H."/>
            <person name="Yadav J.S."/>
            <person name="Pangilinan J."/>
            <person name="Larsson K.H."/>
            <person name="Matsuura K."/>
            <person name="Barry K."/>
            <person name="Labutti K."/>
            <person name="Kuo R."/>
            <person name="Ohm R.A."/>
            <person name="Bhattacharya S.S."/>
            <person name="Shirouzu T."/>
            <person name="Yoshinaga Y."/>
            <person name="Martin F.M."/>
            <person name="Grigoriev I.V."/>
            <person name="Hibbett D.S."/>
        </authorList>
    </citation>
    <scope>NUCLEOTIDE SEQUENCE [LARGE SCALE GENOMIC DNA]</scope>
    <source>
        <strain evidence="1 2">CBS 109695</strain>
    </source>
</reference>
<dbReference type="STRING" id="436010.A0A167XH56"/>
<evidence type="ECO:0000313" key="2">
    <source>
        <dbReference type="Proteomes" id="UP000076532"/>
    </source>
</evidence>
<name>A0A167XH56_9AGAM</name>
<keyword evidence="2" id="KW-1185">Reference proteome</keyword>
<sequence>MRLATAFVIRAAPSLIPISPNHDMTRRAGLPSLALYRWMWRCSLPRSTSKPSRPDTKRRRIELPENMLRNYALEPGSRGPRRNTRCTDMSIEVRQDILCAAAMDFAAGPLPGEIFIQTQKVISKLCVSHAYLYDSEQQSQKWSRFPWDVCTRDLHDIKAHALGMTKTYTQDLYTRFTLKNFSFRRR</sequence>
<dbReference type="AlphaFoldDB" id="A0A167XH56"/>
<dbReference type="EMBL" id="KV417758">
    <property type="protein sequence ID" value="KZP07218.1"/>
    <property type="molecule type" value="Genomic_DNA"/>
</dbReference>
<proteinExistence type="predicted"/>